<accession>A0AAU9KUA6</accession>
<sequence>MAQNVRLDLAMLRTMFPSWDVEVLEELLLAHQGDVERTVNSMLAMDTMPTASQTQIPEPPSAFAQTLESPTRRQRNAVPFPSVSPRGKPYTCTNLPEDFLRLPVDEFRGLTDQEEHDAVLARMLQDQFFRDEVLFSEEFSSHFQDDRSMRQYQVYTPEKTAAKIANETYAVVSKKFTSLSEVMKSKMNDMYMRFQMRNDAANSTDPKSTRPLMEDDSCSSEDEDEDLNHNSSVRRRNTDHRRIQGSPRRWSPSNMTGKPKTGTGAFSKKND</sequence>
<feature type="region of interest" description="Disordered" evidence="1">
    <location>
        <begin position="200"/>
        <end position="271"/>
    </location>
</feature>
<organism evidence="3 4">
    <name type="scientific">Peronospora belbahrii</name>
    <dbReference type="NCBI Taxonomy" id="622444"/>
    <lineage>
        <taxon>Eukaryota</taxon>
        <taxon>Sar</taxon>
        <taxon>Stramenopiles</taxon>
        <taxon>Oomycota</taxon>
        <taxon>Peronosporomycetes</taxon>
        <taxon>Peronosporales</taxon>
        <taxon>Peronosporaceae</taxon>
        <taxon>Peronospora</taxon>
    </lineage>
</organism>
<dbReference type="PANTHER" id="PTHR13467:SF3">
    <property type="entry name" value="CUE DOMAIN-CONTAINING PROTEIN 1"/>
    <property type="match status" value="1"/>
</dbReference>
<dbReference type="PROSITE" id="PS51140">
    <property type="entry name" value="CUE"/>
    <property type="match status" value="1"/>
</dbReference>
<evidence type="ECO:0000259" key="2">
    <source>
        <dbReference type="PROSITE" id="PS51140"/>
    </source>
</evidence>
<evidence type="ECO:0000313" key="3">
    <source>
        <dbReference type="EMBL" id="CAH0476650.1"/>
    </source>
</evidence>
<comment type="caution">
    <text evidence="3">The sequence shown here is derived from an EMBL/GenBank/DDBJ whole genome shotgun (WGS) entry which is preliminary data.</text>
</comment>
<name>A0AAU9KUA6_9STRA</name>
<dbReference type="GO" id="GO:0043130">
    <property type="term" value="F:ubiquitin binding"/>
    <property type="evidence" value="ECO:0007669"/>
    <property type="project" value="InterPro"/>
</dbReference>
<feature type="domain" description="CUE" evidence="2">
    <location>
        <begin position="4"/>
        <end position="47"/>
    </location>
</feature>
<dbReference type="CDD" id="cd14279">
    <property type="entry name" value="CUE"/>
    <property type="match status" value="1"/>
</dbReference>
<dbReference type="SUPFAM" id="SSF46934">
    <property type="entry name" value="UBA-like"/>
    <property type="match status" value="1"/>
</dbReference>
<protein>
    <recommendedName>
        <fullName evidence="2">CUE domain-containing protein</fullName>
    </recommendedName>
</protein>
<dbReference type="AlphaFoldDB" id="A0AAU9KUA6"/>
<gene>
    <name evidence="3" type="ORF">PBS003_LOCUS3422</name>
</gene>
<dbReference type="InterPro" id="IPR040192">
    <property type="entry name" value="CUEDC1"/>
</dbReference>
<feature type="region of interest" description="Disordered" evidence="1">
    <location>
        <begin position="51"/>
        <end position="85"/>
    </location>
</feature>
<reference evidence="3" key="1">
    <citation type="submission" date="2021-11" db="EMBL/GenBank/DDBJ databases">
        <authorList>
            <person name="Islam A."/>
            <person name="Islam S."/>
            <person name="Flora M.S."/>
            <person name="Rahman M."/>
            <person name="Ziaur R.M."/>
            <person name="Epstein J.H."/>
            <person name="Hassan M."/>
            <person name="Klassen M."/>
            <person name="Woodard K."/>
            <person name="Webb A."/>
            <person name="Webby R.J."/>
            <person name="El Zowalaty M.E."/>
        </authorList>
    </citation>
    <scope>NUCLEOTIDE SEQUENCE</scope>
    <source>
        <strain evidence="3">Pbs3</strain>
    </source>
</reference>
<evidence type="ECO:0000313" key="4">
    <source>
        <dbReference type="Proteomes" id="UP001160483"/>
    </source>
</evidence>
<dbReference type="SMART" id="SM00546">
    <property type="entry name" value="CUE"/>
    <property type="match status" value="1"/>
</dbReference>
<dbReference type="Proteomes" id="UP001160483">
    <property type="component" value="Unassembled WGS sequence"/>
</dbReference>
<dbReference type="Pfam" id="PF02845">
    <property type="entry name" value="CUE"/>
    <property type="match status" value="1"/>
</dbReference>
<evidence type="ECO:0000256" key="1">
    <source>
        <dbReference type="SAM" id="MobiDB-lite"/>
    </source>
</evidence>
<feature type="compositionally biased region" description="Acidic residues" evidence="1">
    <location>
        <begin position="214"/>
        <end position="226"/>
    </location>
</feature>
<dbReference type="InterPro" id="IPR003892">
    <property type="entry name" value="CUE"/>
</dbReference>
<dbReference type="InterPro" id="IPR009060">
    <property type="entry name" value="UBA-like_sf"/>
</dbReference>
<dbReference type="Gene3D" id="1.10.8.10">
    <property type="entry name" value="DNA helicase RuvA subunit, C-terminal domain"/>
    <property type="match status" value="1"/>
</dbReference>
<proteinExistence type="predicted"/>
<dbReference type="EMBL" id="CAKKTJ010000158">
    <property type="protein sequence ID" value="CAH0476650.1"/>
    <property type="molecule type" value="Genomic_DNA"/>
</dbReference>
<dbReference type="PANTHER" id="PTHR13467">
    <property type="entry name" value="CUE DOMAIN CONTAINING PROTEIN 1"/>
    <property type="match status" value="1"/>
</dbReference>